<evidence type="ECO:0000313" key="4">
    <source>
        <dbReference type="Proteomes" id="UP001151760"/>
    </source>
</evidence>
<accession>A0ABQ4XA22</accession>
<gene>
    <name evidence="3" type="ORF">Tco_0656474</name>
</gene>
<reference evidence="3" key="2">
    <citation type="submission" date="2022-01" db="EMBL/GenBank/DDBJ databases">
        <authorList>
            <person name="Yamashiro T."/>
            <person name="Shiraishi A."/>
            <person name="Satake H."/>
            <person name="Nakayama K."/>
        </authorList>
    </citation>
    <scope>NUCLEOTIDE SEQUENCE</scope>
</reference>
<dbReference type="Proteomes" id="UP001151760">
    <property type="component" value="Unassembled WGS sequence"/>
</dbReference>
<organism evidence="3 4">
    <name type="scientific">Tanacetum coccineum</name>
    <dbReference type="NCBI Taxonomy" id="301880"/>
    <lineage>
        <taxon>Eukaryota</taxon>
        <taxon>Viridiplantae</taxon>
        <taxon>Streptophyta</taxon>
        <taxon>Embryophyta</taxon>
        <taxon>Tracheophyta</taxon>
        <taxon>Spermatophyta</taxon>
        <taxon>Magnoliopsida</taxon>
        <taxon>eudicotyledons</taxon>
        <taxon>Gunneridae</taxon>
        <taxon>Pentapetalae</taxon>
        <taxon>asterids</taxon>
        <taxon>campanulids</taxon>
        <taxon>Asterales</taxon>
        <taxon>Asteraceae</taxon>
        <taxon>Asteroideae</taxon>
        <taxon>Anthemideae</taxon>
        <taxon>Anthemidinae</taxon>
        <taxon>Tanacetum</taxon>
    </lineage>
</organism>
<reference evidence="3" key="1">
    <citation type="journal article" date="2022" name="Int. J. Mol. Sci.">
        <title>Draft Genome of Tanacetum Coccineum: Genomic Comparison of Closely Related Tanacetum-Family Plants.</title>
        <authorList>
            <person name="Yamashiro T."/>
            <person name="Shiraishi A."/>
            <person name="Nakayama K."/>
            <person name="Satake H."/>
        </authorList>
    </citation>
    <scope>NUCLEOTIDE SEQUENCE</scope>
</reference>
<keyword evidence="4" id="KW-1185">Reference proteome</keyword>
<feature type="compositionally biased region" description="Polar residues" evidence="2">
    <location>
        <begin position="31"/>
        <end position="49"/>
    </location>
</feature>
<dbReference type="EMBL" id="BQNB010009309">
    <property type="protein sequence ID" value="GJS61690.1"/>
    <property type="molecule type" value="Genomic_DNA"/>
</dbReference>
<evidence type="ECO:0000256" key="2">
    <source>
        <dbReference type="SAM" id="MobiDB-lite"/>
    </source>
</evidence>
<sequence length="184" mass="20805">MIFENVDDHVVDGGADNEHGDENVIGEGHGDNTSGLSGLRTQPSPTNLLEQHPESMKKSTRDKTIVKASARGLTDLIRIYNSRDWRDMLANLFTPVDDEFLNEGEHANLVYAHESCKEMKAHYKYCKKEVSKLRSAYDENVSTYDQLLKDYDGALNIEKGLNERVEELEGEKEGLEDINAKQMD</sequence>
<dbReference type="InterPro" id="IPR036785">
    <property type="entry name" value="YkyA-like_sf"/>
</dbReference>
<feature type="coiled-coil region" evidence="1">
    <location>
        <begin position="151"/>
        <end position="178"/>
    </location>
</feature>
<feature type="compositionally biased region" description="Basic and acidic residues" evidence="2">
    <location>
        <begin position="1"/>
        <end position="22"/>
    </location>
</feature>
<proteinExistence type="predicted"/>
<name>A0ABQ4XA22_9ASTR</name>
<protein>
    <submittedName>
        <fullName evidence="3">Retrovirus-related pol polyprotein from transposon TNT 1-94</fullName>
    </submittedName>
</protein>
<evidence type="ECO:0000256" key="1">
    <source>
        <dbReference type="SAM" id="Coils"/>
    </source>
</evidence>
<dbReference type="SUPFAM" id="SSF140423">
    <property type="entry name" value="MW0975(SA0943)-like"/>
    <property type="match status" value="1"/>
</dbReference>
<evidence type="ECO:0000313" key="3">
    <source>
        <dbReference type="EMBL" id="GJS61690.1"/>
    </source>
</evidence>
<feature type="region of interest" description="Disordered" evidence="2">
    <location>
        <begin position="1"/>
        <end position="62"/>
    </location>
</feature>
<feature type="compositionally biased region" description="Basic and acidic residues" evidence="2">
    <location>
        <begin position="51"/>
        <end position="62"/>
    </location>
</feature>
<comment type="caution">
    <text evidence="3">The sequence shown here is derived from an EMBL/GenBank/DDBJ whole genome shotgun (WGS) entry which is preliminary data.</text>
</comment>
<keyword evidence="1" id="KW-0175">Coiled coil</keyword>